<gene>
    <name evidence="4" type="ORF">TPAB3V08_LOCUS16373</name>
</gene>
<dbReference type="EMBL" id="CAJPIN010139333">
    <property type="protein sequence ID" value="CAG2069431.1"/>
    <property type="molecule type" value="Genomic_DNA"/>
</dbReference>
<keyword evidence="1 2" id="KW-0430">Lectin</keyword>
<comment type="caution">
    <text evidence="4">The sequence shown here is derived from an EMBL/GenBank/DDBJ whole genome shotgun (WGS) entry which is preliminary data.</text>
</comment>
<evidence type="ECO:0000256" key="1">
    <source>
        <dbReference type="ARBA" id="ARBA00022734"/>
    </source>
</evidence>
<accession>A0ABN7PP08</accession>
<dbReference type="SUPFAM" id="SSF49899">
    <property type="entry name" value="Concanavalin A-like lectins/glucanases"/>
    <property type="match status" value="1"/>
</dbReference>
<protein>
    <recommendedName>
        <fullName evidence="2">Galectin</fullName>
    </recommendedName>
</protein>
<dbReference type="InterPro" id="IPR013320">
    <property type="entry name" value="ConA-like_dom_sf"/>
</dbReference>
<proteinExistence type="predicted"/>
<evidence type="ECO:0000256" key="2">
    <source>
        <dbReference type="RuleBase" id="RU102079"/>
    </source>
</evidence>
<keyword evidence="5" id="KW-1185">Reference proteome</keyword>
<organism evidence="4 5">
    <name type="scientific">Timema podura</name>
    <name type="common">Walking stick</name>
    <dbReference type="NCBI Taxonomy" id="61482"/>
    <lineage>
        <taxon>Eukaryota</taxon>
        <taxon>Metazoa</taxon>
        <taxon>Ecdysozoa</taxon>
        <taxon>Arthropoda</taxon>
        <taxon>Hexapoda</taxon>
        <taxon>Insecta</taxon>
        <taxon>Pterygota</taxon>
        <taxon>Neoptera</taxon>
        <taxon>Polyneoptera</taxon>
        <taxon>Phasmatodea</taxon>
        <taxon>Timematodea</taxon>
        <taxon>Timematoidea</taxon>
        <taxon>Timematidae</taxon>
        <taxon>Timema</taxon>
    </lineage>
</organism>
<feature type="domain" description="Galectin" evidence="3">
    <location>
        <begin position="1"/>
        <end position="116"/>
    </location>
</feature>
<evidence type="ECO:0000313" key="5">
    <source>
        <dbReference type="Proteomes" id="UP001153148"/>
    </source>
</evidence>
<dbReference type="SMART" id="SM00908">
    <property type="entry name" value="Gal-bind_lectin"/>
    <property type="match status" value="1"/>
</dbReference>
<dbReference type="PANTHER" id="PTHR11346">
    <property type="entry name" value="GALECTIN"/>
    <property type="match status" value="1"/>
</dbReference>
<dbReference type="PANTHER" id="PTHR11346:SF147">
    <property type="entry name" value="GALECTIN"/>
    <property type="match status" value="1"/>
</dbReference>
<evidence type="ECO:0000259" key="3">
    <source>
        <dbReference type="PROSITE" id="PS51304"/>
    </source>
</evidence>
<dbReference type="Pfam" id="PF00337">
    <property type="entry name" value="Gal-bind_lectin"/>
    <property type="match status" value="1"/>
</dbReference>
<dbReference type="InterPro" id="IPR001079">
    <property type="entry name" value="Galectin_CRD"/>
</dbReference>
<feature type="non-terminal residue" evidence="4">
    <location>
        <position position="1"/>
    </location>
</feature>
<dbReference type="Proteomes" id="UP001153148">
    <property type="component" value="Unassembled WGS sequence"/>
</dbReference>
<name>A0ABN7PP08_TIMPD</name>
<dbReference type="PROSITE" id="PS51304">
    <property type="entry name" value="GALECTIN"/>
    <property type="match status" value="1"/>
</dbReference>
<evidence type="ECO:0000313" key="4">
    <source>
        <dbReference type="EMBL" id="CAG2069431.1"/>
    </source>
</evidence>
<sequence length="133" mass="15243">IKDPRDVALHFNPRFEDSVIVRNWMANGEWGEEEREGPMVLKPGSDFRVDILCEEDGFKEMDCFCQSASHNHGCTVNVYLYDTNYYYIVLFMNDNTTKCNRCPMGSDLTTRTIRDELTGETGFHAIQNTKGAS</sequence>
<dbReference type="InterPro" id="IPR044156">
    <property type="entry name" value="Galectin-like"/>
</dbReference>
<reference evidence="4" key="1">
    <citation type="submission" date="2021-03" db="EMBL/GenBank/DDBJ databases">
        <authorList>
            <person name="Tran Van P."/>
        </authorList>
    </citation>
    <scope>NUCLEOTIDE SEQUENCE</scope>
</reference>
<dbReference type="Gene3D" id="2.60.120.200">
    <property type="match status" value="1"/>
</dbReference>